<protein>
    <submittedName>
        <fullName evidence="1">Uncharacterized protein</fullName>
    </submittedName>
</protein>
<dbReference type="AlphaFoldDB" id="A0A0F9ET05"/>
<proteinExistence type="predicted"/>
<sequence>MSTKRIYKTGSPLAIYGDRTTMDAGVGPISLHLFAIRRDEDGEIEAEISMHLSLPEVEDLIIRLKQKLISCHQSGVEKL</sequence>
<organism evidence="1">
    <name type="scientific">marine sediment metagenome</name>
    <dbReference type="NCBI Taxonomy" id="412755"/>
    <lineage>
        <taxon>unclassified sequences</taxon>
        <taxon>metagenomes</taxon>
        <taxon>ecological metagenomes</taxon>
    </lineage>
</organism>
<dbReference type="EMBL" id="LAZR01023810">
    <property type="protein sequence ID" value="KKL77243.1"/>
    <property type="molecule type" value="Genomic_DNA"/>
</dbReference>
<accession>A0A0F9ET05</accession>
<reference evidence="1" key="1">
    <citation type="journal article" date="2015" name="Nature">
        <title>Complex archaea that bridge the gap between prokaryotes and eukaryotes.</title>
        <authorList>
            <person name="Spang A."/>
            <person name="Saw J.H."/>
            <person name="Jorgensen S.L."/>
            <person name="Zaremba-Niedzwiedzka K."/>
            <person name="Martijn J."/>
            <person name="Lind A.E."/>
            <person name="van Eijk R."/>
            <person name="Schleper C."/>
            <person name="Guy L."/>
            <person name="Ettema T.J."/>
        </authorList>
    </citation>
    <scope>NUCLEOTIDE SEQUENCE</scope>
</reference>
<name>A0A0F9ET05_9ZZZZ</name>
<gene>
    <name evidence="1" type="ORF">LCGC14_2036850</name>
</gene>
<comment type="caution">
    <text evidence="1">The sequence shown here is derived from an EMBL/GenBank/DDBJ whole genome shotgun (WGS) entry which is preliminary data.</text>
</comment>
<evidence type="ECO:0000313" key="1">
    <source>
        <dbReference type="EMBL" id="KKL77243.1"/>
    </source>
</evidence>